<feature type="domain" description="NAD-dependent epimerase/dehydratase" evidence="2">
    <location>
        <begin position="61"/>
        <end position="263"/>
    </location>
</feature>
<sequence length="321" mass="34576">MTATSSRSRVLLPWIISFLWLHSSLCLAPAANNKSHPGTGHPTRLFVKNNSNTGDSSLGKILVLGGTGFLGQAVCKRALAEGFQVTSLSRRGLPPPSYDEGRTLLSTTFDIDFRQGDVRNKASISNILSEGGYTGIVHCIGLLLDEDSGLSLLNQFVSGSRSIPDADSTYDTITRLTAFNAIEMATEYALSNNLNDFAFCFTSAAEAGWPDVPGGVLVEGILPDFMKRYLVAKRAVEAKINEAAPTIRPIIVRPSLIYSMDRPESFFSVSAFFAGNTIGLPFIDKPVTVQALASTMVKALKDKNLSGVLRYPDIERMGGSS</sequence>
<dbReference type="EMBL" id="HBIM01013108">
    <property type="protein sequence ID" value="CAE0413422.1"/>
    <property type="molecule type" value="Transcribed_RNA"/>
</dbReference>
<keyword evidence="1" id="KW-0732">Signal</keyword>
<dbReference type="GO" id="GO:0005739">
    <property type="term" value="C:mitochondrion"/>
    <property type="evidence" value="ECO:0007669"/>
    <property type="project" value="TreeGrafter"/>
</dbReference>
<dbReference type="PANTHER" id="PTHR12126">
    <property type="entry name" value="NADH-UBIQUINONE OXIDOREDUCTASE 39 KDA SUBUNIT-RELATED"/>
    <property type="match status" value="1"/>
</dbReference>
<dbReference type="AlphaFoldDB" id="A0A7S3L6K0"/>
<dbReference type="Pfam" id="PF01370">
    <property type="entry name" value="Epimerase"/>
    <property type="match status" value="1"/>
</dbReference>
<protein>
    <recommendedName>
        <fullName evidence="2">NAD-dependent epimerase/dehydratase domain-containing protein</fullName>
    </recommendedName>
</protein>
<dbReference type="InterPro" id="IPR051207">
    <property type="entry name" value="ComplexI_NDUFA9_subunit"/>
</dbReference>
<feature type="signal peptide" evidence="1">
    <location>
        <begin position="1"/>
        <end position="26"/>
    </location>
</feature>
<dbReference type="PANTHER" id="PTHR12126:SF15">
    <property type="entry name" value="NAD(P)-BINDING DOMAIN-CONTAINING PROTEIN"/>
    <property type="match status" value="1"/>
</dbReference>
<gene>
    <name evidence="3" type="ORF">ACOF00016_LOCUS10678</name>
</gene>
<dbReference type="InterPro" id="IPR036291">
    <property type="entry name" value="NAD(P)-bd_dom_sf"/>
</dbReference>
<proteinExistence type="predicted"/>
<dbReference type="InterPro" id="IPR001509">
    <property type="entry name" value="Epimerase_deHydtase"/>
</dbReference>
<evidence type="ECO:0000256" key="1">
    <source>
        <dbReference type="SAM" id="SignalP"/>
    </source>
</evidence>
<evidence type="ECO:0000313" key="3">
    <source>
        <dbReference type="EMBL" id="CAE0413422.1"/>
    </source>
</evidence>
<dbReference type="Gene3D" id="3.40.50.720">
    <property type="entry name" value="NAD(P)-binding Rossmann-like Domain"/>
    <property type="match status" value="1"/>
</dbReference>
<feature type="chain" id="PRO_5030756278" description="NAD-dependent epimerase/dehydratase domain-containing protein" evidence="1">
    <location>
        <begin position="27"/>
        <end position="321"/>
    </location>
</feature>
<name>A0A7S3L6K0_9STRA</name>
<dbReference type="SUPFAM" id="SSF51735">
    <property type="entry name" value="NAD(P)-binding Rossmann-fold domains"/>
    <property type="match status" value="1"/>
</dbReference>
<reference evidence="3" key="1">
    <citation type="submission" date="2021-01" db="EMBL/GenBank/DDBJ databases">
        <authorList>
            <person name="Corre E."/>
            <person name="Pelletier E."/>
            <person name="Niang G."/>
            <person name="Scheremetjew M."/>
            <person name="Finn R."/>
            <person name="Kale V."/>
            <person name="Holt S."/>
            <person name="Cochrane G."/>
            <person name="Meng A."/>
            <person name="Brown T."/>
            <person name="Cohen L."/>
        </authorList>
    </citation>
    <scope>NUCLEOTIDE SEQUENCE</scope>
    <source>
        <strain evidence="3">CCMP127</strain>
    </source>
</reference>
<organism evidence="3">
    <name type="scientific">Amphora coffeiformis</name>
    <dbReference type="NCBI Taxonomy" id="265554"/>
    <lineage>
        <taxon>Eukaryota</taxon>
        <taxon>Sar</taxon>
        <taxon>Stramenopiles</taxon>
        <taxon>Ochrophyta</taxon>
        <taxon>Bacillariophyta</taxon>
        <taxon>Bacillariophyceae</taxon>
        <taxon>Bacillariophycidae</taxon>
        <taxon>Thalassiophysales</taxon>
        <taxon>Catenulaceae</taxon>
        <taxon>Amphora</taxon>
    </lineage>
</organism>
<evidence type="ECO:0000259" key="2">
    <source>
        <dbReference type="Pfam" id="PF01370"/>
    </source>
</evidence>
<dbReference type="GO" id="GO:0044877">
    <property type="term" value="F:protein-containing complex binding"/>
    <property type="evidence" value="ECO:0007669"/>
    <property type="project" value="TreeGrafter"/>
</dbReference>
<accession>A0A7S3L6K0</accession>